<feature type="region of interest" description="Disordered" evidence="1">
    <location>
        <begin position="1"/>
        <end position="47"/>
    </location>
</feature>
<dbReference type="Proteomes" id="UP000467700">
    <property type="component" value="Unassembled WGS sequence"/>
</dbReference>
<dbReference type="EMBL" id="CACVBS010000035">
    <property type="protein sequence ID" value="CAA7262127.1"/>
    <property type="molecule type" value="Genomic_DNA"/>
</dbReference>
<keyword evidence="2" id="KW-0472">Membrane</keyword>
<reference evidence="3 4" key="1">
    <citation type="submission" date="2020-01" db="EMBL/GenBank/DDBJ databases">
        <authorList>
            <person name="Gupta K D."/>
        </authorList>
    </citation>
    <scope>NUCLEOTIDE SEQUENCE [LARGE SCALE GENOMIC DNA]</scope>
</reference>
<evidence type="ECO:0000313" key="4">
    <source>
        <dbReference type="Proteomes" id="UP000467700"/>
    </source>
</evidence>
<keyword evidence="2" id="KW-1133">Transmembrane helix</keyword>
<comment type="caution">
    <text evidence="3">The sequence shown here is derived from an EMBL/GenBank/DDBJ whole genome shotgun (WGS) entry which is preliminary data.</text>
</comment>
<keyword evidence="4" id="KW-1185">Reference proteome</keyword>
<evidence type="ECO:0000313" key="3">
    <source>
        <dbReference type="EMBL" id="CAA7262127.1"/>
    </source>
</evidence>
<name>A0A8S0XPP8_CYCAE</name>
<proteinExistence type="predicted"/>
<feature type="compositionally biased region" description="Polar residues" evidence="1">
    <location>
        <begin position="17"/>
        <end position="40"/>
    </location>
</feature>
<protein>
    <submittedName>
        <fullName evidence="3">Uncharacterized protein</fullName>
    </submittedName>
</protein>
<keyword evidence="2" id="KW-0812">Transmembrane</keyword>
<gene>
    <name evidence="3" type="ORF">AAE3_LOCUS4585</name>
</gene>
<evidence type="ECO:0000256" key="1">
    <source>
        <dbReference type="SAM" id="MobiDB-lite"/>
    </source>
</evidence>
<dbReference type="AlphaFoldDB" id="A0A8S0XPP8"/>
<feature type="transmembrane region" description="Helical" evidence="2">
    <location>
        <begin position="155"/>
        <end position="173"/>
    </location>
</feature>
<evidence type="ECO:0000256" key="2">
    <source>
        <dbReference type="SAM" id="Phobius"/>
    </source>
</evidence>
<organism evidence="3 4">
    <name type="scientific">Cyclocybe aegerita</name>
    <name type="common">Black poplar mushroom</name>
    <name type="synonym">Agrocybe aegerita</name>
    <dbReference type="NCBI Taxonomy" id="1973307"/>
    <lineage>
        <taxon>Eukaryota</taxon>
        <taxon>Fungi</taxon>
        <taxon>Dikarya</taxon>
        <taxon>Basidiomycota</taxon>
        <taxon>Agaricomycotina</taxon>
        <taxon>Agaricomycetes</taxon>
        <taxon>Agaricomycetidae</taxon>
        <taxon>Agaricales</taxon>
        <taxon>Agaricineae</taxon>
        <taxon>Bolbitiaceae</taxon>
        <taxon>Cyclocybe</taxon>
    </lineage>
</organism>
<sequence>MYADDIPLPPTHPLSRSEINTHQGSQLGNSTRLPFGSSAQRAAPPTPLRISVSQRRVPPSLYILPPIHPPPPIYSSFATLPQYSETYIEPPPLVIPVAQPGEVPSTFRGRLQDALRGRIQEIIARWRNAAFPEQPTDGLRHGRFEMLKATAMGRWFTMSAALLIAVCLVVLVLRRFQAKKDS</sequence>
<accession>A0A8S0XPP8</accession>